<dbReference type="Proteomes" id="UP000182882">
    <property type="component" value="Unassembled WGS sequence"/>
</dbReference>
<dbReference type="EMBL" id="QAOL01000058">
    <property type="protein sequence ID" value="PTQ79042.1"/>
    <property type="molecule type" value="Genomic_DNA"/>
</dbReference>
<protein>
    <submittedName>
        <fullName evidence="3">Uncharacterized protein</fullName>
    </submittedName>
</protein>
<evidence type="ECO:0000313" key="8">
    <source>
        <dbReference type="Proteomes" id="UP000182882"/>
    </source>
</evidence>
<evidence type="ECO:0000313" key="6">
    <source>
        <dbReference type="EMBL" id="SOD19147.1"/>
    </source>
</evidence>
<evidence type="ECO:0000313" key="5">
    <source>
        <dbReference type="EMBL" id="SEQ56053.1"/>
    </source>
</evidence>
<evidence type="ECO:0000313" key="9">
    <source>
        <dbReference type="Proteomes" id="UP000219335"/>
    </source>
</evidence>
<evidence type="ECO:0000313" key="3">
    <source>
        <dbReference type="EMBL" id="PTQ79042.1"/>
    </source>
</evidence>
<feature type="region of interest" description="Disordered" evidence="1">
    <location>
        <begin position="33"/>
        <end position="95"/>
    </location>
</feature>
<dbReference type="RefSeq" id="WP_062559947.1">
    <property type="nucleotide sequence ID" value="NZ_CP013341.1"/>
</dbReference>
<keyword evidence="2" id="KW-0732">Signal</keyword>
<dbReference type="EMBL" id="FOFX01000084">
    <property type="protein sequence ID" value="SEQ56053.1"/>
    <property type="molecule type" value="Genomic_DNA"/>
</dbReference>
<dbReference type="AlphaFoldDB" id="A0A0S3AMT1"/>
<sequence>MKAINNKYVWNVFSAILVMGVFFLSNTNTIAASDKNSTVNESEDISQTDKEKNLIESDDPSGPRDRDPSEVVLPSENSDKKSGYEEAQESGTKNP</sequence>
<reference evidence="4 7" key="2">
    <citation type="submission" date="2016-10" db="EMBL/GenBank/DDBJ databases">
        <authorList>
            <person name="de Groot N.N."/>
        </authorList>
    </citation>
    <scope>NUCLEOTIDE SEQUENCE [LARGE SCALE GENOMIC DNA]</scope>
    <source>
        <strain evidence="4">Nm10</strain>
        <strain evidence="5 7">Nm9</strain>
    </source>
</reference>
<reference evidence="3 10" key="4">
    <citation type="submission" date="2018-04" db="EMBL/GenBank/DDBJ databases">
        <title>Active sludge and wastewater microbial communities from Klosterneuburg, Austria.</title>
        <authorList>
            <person name="Wagner M."/>
        </authorList>
    </citation>
    <scope>NUCLEOTIDE SEQUENCE [LARGE SCALE GENOMIC DNA]</scope>
    <source>
        <strain evidence="3 10">Nm4</strain>
    </source>
</reference>
<proteinExistence type="predicted"/>
<dbReference type="KEGG" id="nur:ATY38_14685"/>
<evidence type="ECO:0000313" key="7">
    <source>
        <dbReference type="Proteomes" id="UP000181998"/>
    </source>
</evidence>
<accession>A0A0S3AMT1</accession>
<reference evidence="6 9" key="3">
    <citation type="submission" date="2017-09" db="EMBL/GenBank/DDBJ databases">
        <authorList>
            <person name="Ehlers B."/>
            <person name="Leendertz F.H."/>
        </authorList>
    </citation>
    <scope>NUCLEOTIDE SEQUENCE [LARGE SCALE GENOMIC DNA]</scope>
    <source>
        <strain evidence="6 9">Nm42</strain>
    </source>
</reference>
<organism evidence="3 10">
    <name type="scientific">Nitrosomonas ureae</name>
    <dbReference type="NCBI Taxonomy" id="44577"/>
    <lineage>
        <taxon>Bacteria</taxon>
        <taxon>Pseudomonadati</taxon>
        <taxon>Pseudomonadota</taxon>
        <taxon>Betaproteobacteria</taxon>
        <taxon>Nitrosomonadales</taxon>
        <taxon>Nitrosomonadaceae</taxon>
        <taxon>Nitrosomonas</taxon>
    </lineage>
</organism>
<feature type="chain" id="PRO_5015044481" evidence="2">
    <location>
        <begin position="32"/>
        <end position="95"/>
    </location>
</feature>
<evidence type="ECO:0000256" key="1">
    <source>
        <dbReference type="SAM" id="MobiDB-lite"/>
    </source>
</evidence>
<dbReference type="EMBL" id="FNLN01000066">
    <property type="protein sequence ID" value="SDU35518.1"/>
    <property type="molecule type" value="Genomic_DNA"/>
</dbReference>
<evidence type="ECO:0000313" key="10">
    <source>
        <dbReference type="Proteomes" id="UP000244110"/>
    </source>
</evidence>
<evidence type="ECO:0000256" key="2">
    <source>
        <dbReference type="SAM" id="SignalP"/>
    </source>
</evidence>
<name>A0A0S3AMT1_9PROT</name>
<feature type="signal peptide" evidence="2">
    <location>
        <begin position="1"/>
        <end position="31"/>
    </location>
</feature>
<dbReference type="Proteomes" id="UP000181998">
    <property type="component" value="Unassembled WGS sequence"/>
</dbReference>
<dbReference type="EMBL" id="OCMU01000001">
    <property type="protein sequence ID" value="SOD19147.1"/>
    <property type="molecule type" value="Genomic_DNA"/>
</dbReference>
<feature type="compositionally biased region" description="Basic and acidic residues" evidence="1">
    <location>
        <begin position="47"/>
        <end position="69"/>
    </location>
</feature>
<reference evidence="8" key="1">
    <citation type="submission" date="2016-10" db="EMBL/GenBank/DDBJ databases">
        <authorList>
            <person name="Varghese N."/>
            <person name="Submissions S."/>
        </authorList>
    </citation>
    <scope>NUCLEOTIDE SEQUENCE [LARGE SCALE GENOMIC DNA]</scope>
    <source>
        <strain evidence="8">Nm10</strain>
    </source>
</reference>
<dbReference type="Proteomes" id="UP000244110">
    <property type="component" value="Unassembled WGS sequence"/>
</dbReference>
<evidence type="ECO:0000313" key="4">
    <source>
        <dbReference type="EMBL" id="SDU35518.1"/>
    </source>
</evidence>
<gene>
    <name evidence="3" type="ORF">C8R28_10586</name>
    <name evidence="4" type="ORF">SAMN05216406_1662</name>
    <name evidence="5" type="ORF">SAMN05421510_10846</name>
    <name evidence="6" type="ORF">SAMN06297164_2114</name>
</gene>
<dbReference type="Proteomes" id="UP000219335">
    <property type="component" value="Unassembled WGS sequence"/>
</dbReference>
<keyword evidence="8" id="KW-1185">Reference proteome</keyword>